<name>A0ABU1ZGT3_9BURK</name>
<dbReference type="Pfam" id="PF00126">
    <property type="entry name" value="HTH_1"/>
    <property type="match status" value="2"/>
</dbReference>
<dbReference type="InterPro" id="IPR005119">
    <property type="entry name" value="LysR_subst-bd"/>
</dbReference>
<dbReference type="SUPFAM" id="SSF53850">
    <property type="entry name" value="Periplasmic binding protein-like II"/>
    <property type="match status" value="1"/>
</dbReference>
<comment type="similarity">
    <text evidence="1">Belongs to the LysR transcriptional regulatory family.</text>
</comment>
<evidence type="ECO:0000256" key="3">
    <source>
        <dbReference type="ARBA" id="ARBA00023125"/>
    </source>
</evidence>
<proteinExistence type="inferred from homology"/>
<dbReference type="Gene3D" id="3.40.190.10">
    <property type="entry name" value="Periplasmic binding protein-like II"/>
    <property type="match status" value="2"/>
</dbReference>
<comment type="caution">
    <text evidence="6">The sequence shown here is derived from an EMBL/GenBank/DDBJ whole genome shotgun (WGS) entry which is preliminary data.</text>
</comment>
<accession>A0ABU1ZGT3</accession>
<dbReference type="SUPFAM" id="SSF46785">
    <property type="entry name" value="Winged helix' DNA-binding domain"/>
    <property type="match status" value="2"/>
</dbReference>
<dbReference type="InterPro" id="IPR000847">
    <property type="entry name" value="LysR_HTH_N"/>
</dbReference>
<gene>
    <name evidence="6" type="ORF">J2X15_000011</name>
</gene>
<evidence type="ECO:0000313" key="6">
    <source>
        <dbReference type="EMBL" id="MDR7304745.1"/>
    </source>
</evidence>
<keyword evidence="3" id="KW-0238">DNA-binding</keyword>
<keyword evidence="2" id="KW-0805">Transcription regulation</keyword>
<evidence type="ECO:0000256" key="4">
    <source>
        <dbReference type="ARBA" id="ARBA00023163"/>
    </source>
</evidence>
<protein>
    <submittedName>
        <fullName evidence="6">LysR family transcriptional regulator of gallate degradation</fullName>
    </submittedName>
</protein>
<feature type="domain" description="HTH lysR-type" evidence="5">
    <location>
        <begin position="106"/>
        <end position="160"/>
    </location>
</feature>
<reference evidence="6 7" key="1">
    <citation type="submission" date="2023-07" db="EMBL/GenBank/DDBJ databases">
        <title>Sorghum-associated microbial communities from plants grown in Nebraska, USA.</title>
        <authorList>
            <person name="Schachtman D."/>
        </authorList>
    </citation>
    <scope>NUCLEOTIDE SEQUENCE [LARGE SCALE GENOMIC DNA]</scope>
    <source>
        <strain evidence="6 7">BE308</strain>
    </source>
</reference>
<dbReference type="InterPro" id="IPR036390">
    <property type="entry name" value="WH_DNA-bd_sf"/>
</dbReference>
<evidence type="ECO:0000313" key="7">
    <source>
        <dbReference type="Proteomes" id="UP001268089"/>
    </source>
</evidence>
<sequence>MELLPHLRLLRALAAVAQAGSSQRAATLLHVAQSSVVRAVQQFESQLASPLFERVGRGMQPTTRGRQLALRAARALQLLADADRHRTRSAGTVWTGSPLALGVAARHLQVLQALVDTGSEGRAAQQLGVSQPAVHQSLQQLEHMAAAPLFIRSRGGLRLDEAGEGLLLASRLAQAELRQAVDEWPEPGAALQGRLVIGTLPFSTTMLLAPAVEQLLAQQPHVQLVLIDGTFDALVAQLRHAELDCIVGALRSAPPAADLSQEVLFEDRLAVVARAGHPLAQRRRLGWAALRTAQWVMPMPNTPAEKAFAQMLQAAGLPAPAGQVRANSALMMQAMLQDSDRLALMSPRQVAREIAAGLLVELPLPVQHAQRQIGAMWRTGYLPTPAAAQWQGILRQVGAALGAGI</sequence>
<dbReference type="PROSITE" id="PS50931">
    <property type="entry name" value="HTH_LYSR"/>
    <property type="match status" value="2"/>
</dbReference>
<dbReference type="RefSeq" id="WP_310338142.1">
    <property type="nucleotide sequence ID" value="NZ_JAVDXO010000001.1"/>
</dbReference>
<dbReference type="PANTHER" id="PTHR30126:SF40">
    <property type="entry name" value="HTH-TYPE TRANSCRIPTIONAL REGULATOR GLTR"/>
    <property type="match status" value="1"/>
</dbReference>
<keyword evidence="4" id="KW-0804">Transcription</keyword>
<dbReference type="Pfam" id="PF03466">
    <property type="entry name" value="LysR_substrate"/>
    <property type="match status" value="1"/>
</dbReference>
<evidence type="ECO:0000259" key="5">
    <source>
        <dbReference type="PROSITE" id="PS50931"/>
    </source>
</evidence>
<dbReference type="InterPro" id="IPR036388">
    <property type="entry name" value="WH-like_DNA-bd_sf"/>
</dbReference>
<evidence type="ECO:0000256" key="2">
    <source>
        <dbReference type="ARBA" id="ARBA00023015"/>
    </source>
</evidence>
<dbReference type="PANTHER" id="PTHR30126">
    <property type="entry name" value="HTH-TYPE TRANSCRIPTIONAL REGULATOR"/>
    <property type="match status" value="1"/>
</dbReference>
<organism evidence="6 7">
    <name type="scientific">Rhodoferax saidenbachensis</name>
    <dbReference type="NCBI Taxonomy" id="1484693"/>
    <lineage>
        <taxon>Bacteria</taxon>
        <taxon>Pseudomonadati</taxon>
        <taxon>Pseudomonadota</taxon>
        <taxon>Betaproteobacteria</taxon>
        <taxon>Burkholderiales</taxon>
        <taxon>Comamonadaceae</taxon>
        <taxon>Rhodoferax</taxon>
    </lineage>
</organism>
<dbReference type="EMBL" id="JAVDXO010000001">
    <property type="protein sequence ID" value="MDR7304745.1"/>
    <property type="molecule type" value="Genomic_DNA"/>
</dbReference>
<feature type="domain" description="HTH lysR-type" evidence="5">
    <location>
        <begin position="5"/>
        <end position="62"/>
    </location>
</feature>
<dbReference type="Gene3D" id="1.10.10.10">
    <property type="entry name" value="Winged helix-like DNA-binding domain superfamily/Winged helix DNA-binding domain"/>
    <property type="match status" value="2"/>
</dbReference>
<keyword evidence="7" id="KW-1185">Reference proteome</keyword>
<dbReference type="Proteomes" id="UP001268089">
    <property type="component" value="Unassembled WGS sequence"/>
</dbReference>
<evidence type="ECO:0000256" key="1">
    <source>
        <dbReference type="ARBA" id="ARBA00009437"/>
    </source>
</evidence>